<keyword evidence="2" id="KW-1185">Reference proteome</keyword>
<accession>A0A0B5AH61</accession>
<evidence type="ECO:0000313" key="2">
    <source>
        <dbReference type="Proteomes" id="UP000031449"/>
    </source>
</evidence>
<dbReference type="AlphaFoldDB" id="A0A0B5AH61"/>
<dbReference type="HOGENOM" id="CLU_3290919_0_0_9"/>
<dbReference type="KEGG" id="jeo:JMA_04180"/>
<dbReference type="BioCyc" id="JESP1508404:G14D9-9635-MONOMER"/>
<proteinExistence type="predicted"/>
<dbReference type="Proteomes" id="UP000031449">
    <property type="component" value="Chromosome"/>
</dbReference>
<name>A0A0B5AH61_9BACL</name>
<protein>
    <submittedName>
        <fullName evidence="1">Uncharacterized protein</fullName>
    </submittedName>
</protein>
<dbReference type="EMBL" id="CP009416">
    <property type="protein sequence ID" value="AJD89735.1"/>
    <property type="molecule type" value="Genomic_DNA"/>
</dbReference>
<dbReference type="STRING" id="1508404.JMA_04180"/>
<sequence length="40" mass="4510">MSLMESDGQMKEFIPPADGKTGKFRILMEYFSGLKEKGPD</sequence>
<organism evidence="1 2">
    <name type="scientific">Jeotgalibacillus malaysiensis</name>
    <dbReference type="NCBI Taxonomy" id="1508404"/>
    <lineage>
        <taxon>Bacteria</taxon>
        <taxon>Bacillati</taxon>
        <taxon>Bacillota</taxon>
        <taxon>Bacilli</taxon>
        <taxon>Bacillales</taxon>
        <taxon>Caryophanaceae</taxon>
        <taxon>Jeotgalibacillus</taxon>
    </lineage>
</organism>
<reference evidence="1 2" key="1">
    <citation type="submission" date="2014-08" db="EMBL/GenBank/DDBJ databases">
        <title>Complete genome of a marine bacteria Jeotgalibacillus malaysiensis.</title>
        <authorList>
            <person name="Yaakop A.S."/>
            <person name="Chan K.-G."/>
            <person name="Goh K.M."/>
        </authorList>
    </citation>
    <scope>NUCLEOTIDE SEQUENCE [LARGE SCALE GENOMIC DNA]</scope>
    <source>
        <strain evidence="1 2">D5</strain>
    </source>
</reference>
<evidence type="ECO:0000313" key="1">
    <source>
        <dbReference type="EMBL" id="AJD89735.1"/>
    </source>
</evidence>
<gene>
    <name evidence="1" type="ORF">JMA_04180</name>
</gene>